<comment type="caution">
    <text evidence="2">The sequence shown here is derived from an EMBL/GenBank/DDBJ whole genome shotgun (WGS) entry which is preliminary data.</text>
</comment>
<dbReference type="RefSeq" id="WP_189305236.1">
    <property type="nucleotide sequence ID" value="NZ_BMRP01000027.1"/>
</dbReference>
<proteinExistence type="predicted"/>
<evidence type="ECO:0000313" key="2">
    <source>
        <dbReference type="EMBL" id="GGU85911.1"/>
    </source>
</evidence>
<feature type="region of interest" description="Disordered" evidence="1">
    <location>
        <begin position="1"/>
        <end position="28"/>
    </location>
</feature>
<feature type="region of interest" description="Disordered" evidence="1">
    <location>
        <begin position="108"/>
        <end position="146"/>
    </location>
</feature>
<sequence>MSDITKTTATGTTGASTSGFPPHPRPEPAAREAYAFACMSCGHGWEQAYEIEHQVDGKGQMHVVYFADGQRVPSPLTRPTCQNCGGHVVRIMRAGQVSMVSEAIASMHHRPHGAAKSAKSAKGGRTGQDARPAEPGSTGAAAEPGRHHHWHLSDLLHPFQHHRK</sequence>
<feature type="compositionally biased region" description="Low complexity" evidence="1">
    <location>
        <begin position="114"/>
        <end position="123"/>
    </location>
</feature>
<dbReference type="EMBL" id="BMRP01000027">
    <property type="protein sequence ID" value="GGU85911.1"/>
    <property type="molecule type" value="Genomic_DNA"/>
</dbReference>
<accession>A0ABQ2VIA5</accession>
<keyword evidence="3" id="KW-1185">Reference proteome</keyword>
<name>A0ABQ2VIA5_9ACTN</name>
<evidence type="ECO:0000313" key="3">
    <source>
        <dbReference type="Proteomes" id="UP000654471"/>
    </source>
</evidence>
<protein>
    <submittedName>
        <fullName evidence="2">Uncharacterized protein</fullName>
    </submittedName>
</protein>
<gene>
    <name evidence="2" type="ORF">GCM10010211_59890</name>
</gene>
<organism evidence="2 3">
    <name type="scientific">Streptomyces albospinus</name>
    <dbReference type="NCBI Taxonomy" id="285515"/>
    <lineage>
        <taxon>Bacteria</taxon>
        <taxon>Bacillati</taxon>
        <taxon>Actinomycetota</taxon>
        <taxon>Actinomycetes</taxon>
        <taxon>Kitasatosporales</taxon>
        <taxon>Streptomycetaceae</taxon>
        <taxon>Streptomyces</taxon>
    </lineage>
</organism>
<reference evidence="3" key="1">
    <citation type="journal article" date="2019" name="Int. J. Syst. Evol. Microbiol.">
        <title>The Global Catalogue of Microorganisms (GCM) 10K type strain sequencing project: providing services to taxonomists for standard genome sequencing and annotation.</title>
        <authorList>
            <consortium name="The Broad Institute Genomics Platform"/>
            <consortium name="The Broad Institute Genome Sequencing Center for Infectious Disease"/>
            <person name="Wu L."/>
            <person name="Ma J."/>
        </authorList>
    </citation>
    <scope>NUCLEOTIDE SEQUENCE [LARGE SCALE GENOMIC DNA]</scope>
    <source>
        <strain evidence="3">JCM 3399</strain>
    </source>
</reference>
<dbReference type="Proteomes" id="UP000654471">
    <property type="component" value="Unassembled WGS sequence"/>
</dbReference>
<evidence type="ECO:0000256" key="1">
    <source>
        <dbReference type="SAM" id="MobiDB-lite"/>
    </source>
</evidence>
<feature type="compositionally biased region" description="Low complexity" evidence="1">
    <location>
        <begin position="7"/>
        <end position="20"/>
    </location>
</feature>